<sequence length="133" mass="14942">MLLNPGTTNTEILDANKGAGGDFIYIAYKLTADRNDAITDIRVASGDNDNASISGYTKINVDLNKNAGGKYLYLCYKKATTDEEPRLKEIRGVYSDNENAYTLPGNWKWTNDKTDLHWDAKGKYVYLAFRTDK</sequence>
<dbReference type="GO" id="GO:0005737">
    <property type="term" value="C:cytoplasm"/>
    <property type="evidence" value="ECO:0007669"/>
    <property type="project" value="UniProtKB-ARBA"/>
</dbReference>
<evidence type="ECO:0000259" key="1">
    <source>
        <dbReference type="PROSITE" id="PS51498"/>
    </source>
</evidence>
<dbReference type="AlphaFoldDB" id="A0A645IKH0"/>
<comment type="caution">
    <text evidence="2">The sequence shown here is derived from an EMBL/GenBank/DDBJ whole genome shotgun (WGS) entry which is preliminary data.</text>
</comment>
<feature type="domain" description="MABP" evidence="1">
    <location>
        <begin position="35"/>
        <end position="133"/>
    </location>
</feature>
<protein>
    <recommendedName>
        <fullName evidence="1">MABP domain-containing protein</fullName>
    </recommendedName>
</protein>
<gene>
    <name evidence="2" type="ORF">SDC9_199164</name>
</gene>
<dbReference type="InterPro" id="IPR023341">
    <property type="entry name" value="MABP"/>
</dbReference>
<accession>A0A645IKH0</accession>
<dbReference type="PROSITE" id="PS51498">
    <property type="entry name" value="MABP"/>
    <property type="match status" value="1"/>
</dbReference>
<proteinExistence type="predicted"/>
<dbReference type="Gene3D" id="2.100.10.50">
    <property type="match status" value="1"/>
</dbReference>
<organism evidence="2">
    <name type="scientific">bioreactor metagenome</name>
    <dbReference type="NCBI Taxonomy" id="1076179"/>
    <lineage>
        <taxon>unclassified sequences</taxon>
        <taxon>metagenomes</taxon>
        <taxon>ecological metagenomes</taxon>
    </lineage>
</organism>
<dbReference type="EMBL" id="VSSQ01116710">
    <property type="protein sequence ID" value="MPN51516.1"/>
    <property type="molecule type" value="Genomic_DNA"/>
</dbReference>
<evidence type="ECO:0000313" key="2">
    <source>
        <dbReference type="EMBL" id="MPN51516.1"/>
    </source>
</evidence>
<reference evidence="2" key="1">
    <citation type="submission" date="2019-08" db="EMBL/GenBank/DDBJ databases">
        <authorList>
            <person name="Kucharzyk K."/>
            <person name="Murdoch R.W."/>
            <person name="Higgins S."/>
            <person name="Loffler F."/>
        </authorList>
    </citation>
    <scope>NUCLEOTIDE SEQUENCE</scope>
</reference>
<name>A0A645IKH0_9ZZZZ</name>